<dbReference type="PRINTS" id="PR00625">
    <property type="entry name" value="JDOMAIN"/>
</dbReference>
<dbReference type="GO" id="GO:0042026">
    <property type="term" value="P:protein refolding"/>
    <property type="evidence" value="ECO:0007669"/>
    <property type="project" value="TreeGrafter"/>
</dbReference>
<dbReference type="SMART" id="SM00271">
    <property type="entry name" value="DnaJ"/>
    <property type="match status" value="1"/>
</dbReference>
<dbReference type="Gene3D" id="1.10.287.110">
    <property type="entry name" value="DnaJ domain"/>
    <property type="match status" value="1"/>
</dbReference>
<dbReference type="PANTHER" id="PTHR43096:SF52">
    <property type="entry name" value="DNAJ HOMOLOG 1, MITOCHONDRIAL-RELATED"/>
    <property type="match status" value="1"/>
</dbReference>
<keyword evidence="3" id="KW-0175">Coiled coil</keyword>
<keyword evidence="2" id="KW-0143">Chaperone</keyword>
<evidence type="ECO:0000313" key="7">
    <source>
        <dbReference type="Proteomes" id="UP000516160"/>
    </source>
</evidence>
<dbReference type="RefSeq" id="WP_213165782.1">
    <property type="nucleotide sequence ID" value="NZ_CP058559.1"/>
</dbReference>
<sequence length="262" mass="30478">MNIIRKLLGKLLYSITKALSAIMGTLIQGTESLVLFVKSITKGCFALLSMGGCLLFIFFATWGLRILADPIGLAFVLTLLLFPILGARFVAFMKYQKYIITEFLFNLSNHLIDGKKYQYKPFSEYKMAYKNAEQERIREEQRRYYEQQREWGERFKQQWQQQHSQGQGSQGNYGSYGGQGNYGQGFMNSTVDFKNKYEKSCDTLGVPYNVHKDQVKLAYRRKAKEFHPDLSKAPNATKMFQEITDANQFLNDENIQRYKNYL</sequence>
<dbReference type="GO" id="GO:0006260">
    <property type="term" value="P:DNA replication"/>
    <property type="evidence" value="ECO:0007669"/>
    <property type="project" value="UniProtKB-KW"/>
</dbReference>
<dbReference type="InterPro" id="IPR036869">
    <property type="entry name" value="J_dom_sf"/>
</dbReference>
<dbReference type="SUPFAM" id="SSF46565">
    <property type="entry name" value="Chaperone J-domain"/>
    <property type="match status" value="1"/>
</dbReference>
<accession>A0A7G9W9Q6</accession>
<evidence type="ECO:0000259" key="5">
    <source>
        <dbReference type="PROSITE" id="PS50076"/>
    </source>
</evidence>
<keyword evidence="4" id="KW-0812">Transmembrane</keyword>
<keyword evidence="1" id="KW-0235">DNA replication</keyword>
<name>A0A7G9W9Q6_ALKCA</name>
<dbReference type="PROSITE" id="PS50076">
    <property type="entry name" value="DNAJ_2"/>
    <property type="match status" value="1"/>
</dbReference>
<feature type="transmembrane region" description="Helical" evidence="4">
    <location>
        <begin position="70"/>
        <end position="91"/>
    </location>
</feature>
<evidence type="ECO:0000256" key="1">
    <source>
        <dbReference type="ARBA" id="ARBA00022705"/>
    </source>
</evidence>
<gene>
    <name evidence="6" type="ORF">HYG86_11915</name>
</gene>
<proteinExistence type="predicted"/>
<feature type="coiled-coil region" evidence="3">
    <location>
        <begin position="122"/>
        <end position="150"/>
    </location>
</feature>
<dbReference type="GO" id="GO:0051082">
    <property type="term" value="F:unfolded protein binding"/>
    <property type="evidence" value="ECO:0007669"/>
    <property type="project" value="TreeGrafter"/>
</dbReference>
<dbReference type="GO" id="GO:0005737">
    <property type="term" value="C:cytoplasm"/>
    <property type="evidence" value="ECO:0007669"/>
    <property type="project" value="TreeGrafter"/>
</dbReference>
<dbReference type="Proteomes" id="UP000516160">
    <property type="component" value="Chromosome"/>
</dbReference>
<protein>
    <submittedName>
        <fullName evidence="6">DnaJ domain-containing protein</fullName>
    </submittedName>
</protein>
<evidence type="ECO:0000313" key="6">
    <source>
        <dbReference type="EMBL" id="QNO15418.1"/>
    </source>
</evidence>
<evidence type="ECO:0000256" key="4">
    <source>
        <dbReference type="SAM" id="Phobius"/>
    </source>
</evidence>
<reference evidence="6 7" key="1">
    <citation type="submission" date="2020-07" db="EMBL/GenBank/DDBJ databases">
        <title>Alkalicella. sp. LB2 genome.</title>
        <authorList>
            <person name="Postec A."/>
            <person name="Quemeneur M."/>
        </authorList>
    </citation>
    <scope>NUCLEOTIDE SEQUENCE [LARGE SCALE GENOMIC DNA]</scope>
    <source>
        <strain evidence="6 7">LB2</strain>
    </source>
</reference>
<feature type="transmembrane region" description="Helical" evidence="4">
    <location>
        <begin position="44"/>
        <end position="64"/>
    </location>
</feature>
<evidence type="ECO:0000256" key="3">
    <source>
        <dbReference type="SAM" id="Coils"/>
    </source>
</evidence>
<feature type="transmembrane region" description="Helical" evidence="4">
    <location>
        <begin position="12"/>
        <end position="37"/>
    </location>
</feature>
<keyword evidence="4" id="KW-0472">Membrane</keyword>
<dbReference type="PANTHER" id="PTHR43096">
    <property type="entry name" value="DNAJ HOMOLOG 1, MITOCHONDRIAL-RELATED"/>
    <property type="match status" value="1"/>
</dbReference>
<keyword evidence="7" id="KW-1185">Reference proteome</keyword>
<dbReference type="InterPro" id="IPR001623">
    <property type="entry name" value="DnaJ_domain"/>
</dbReference>
<keyword evidence="4" id="KW-1133">Transmembrane helix</keyword>
<organism evidence="6 7">
    <name type="scientific">Alkalicella caledoniensis</name>
    <dbReference type="NCBI Taxonomy" id="2731377"/>
    <lineage>
        <taxon>Bacteria</taxon>
        <taxon>Bacillati</taxon>
        <taxon>Bacillota</taxon>
        <taxon>Clostridia</taxon>
        <taxon>Eubacteriales</taxon>
        <taxon>Proteinivoracaceae</taxon>
        <taxon>Alkalicella</taxon>
    </lineage>
</organism>
<dbReference type="AlphaFoldDB" id="A0A7G9W9Q6"/>
<feature type="domain" description="J" evidence="5">
    <location>
        <begin position="199"/>
        <end position="262"/>
    </location>
</feature>
<dbReference type="EMBL" id="CP058559">
    <property type="protein sequence ID" value="QNO15418.1"/>
    <property type="molecule type" value="Genomic_DNA"/>
</dbReference>
<dbReference type="KEGG" id="acae:HYG86_11915"/>
<dbReference type="CDD" id="cd06257">
    <property type="entry name" value="DnaJ"/>
    <property type="match status" value="1"/>
</dbReference>
<dbReference type="Pfam" id="PF00226">
    <property type="entry name" value="DnaJ"/>
    <property type="match status" value="1"/>
</dbReference>
<evidence type="ECO:0000256" key="2">
    <source>
        <dbReference type="ARBA" id="ARBA00023186"/>
    </source>
</evidence>